<evidence type="ECO:0000259" key="2">
    <source>
        <dbReference type="Pfam" id="PF07715"/>
    </source>
</evidence>
<keyword evidence="1" id="KW-0813">Transport</keyword>
<dbReference type="SUPFAM" id="SSF56935">
    <property type="entry name" value="Porins"/>
    <property type="match status" value="1"/>
</dbReference>
<comment type="caution">
    <text evidence="3">The sequence shown here is derived from an EMBL/GenBank/DDBJ whole genome shotgun (WGS) entry which is preliminary data.</text>
</comment>
<evidence type="ECO:0000313" key="3">
    <source>
        <dbReference type="EMBL" id="MCH5599175.1"/>
    </source>
</evidence>
<dbReference type="SUPFAM" id="SSF49464">
    <property type="entry name" value="Carboxypeptidase regulatory domain-like"/>
    <property type="match status" value="1"/>
</dbReference>
<comment type="similarity">
    <text evidence="1">Belongs to the TonB-dependent receptor family.</text>
</comment>
<dbReference type="InterPro" id="IPR012910">
    <property type="entry name" value="Plug_dom"/>
</dbReference>
<feature type="domain" description="TonB-dependent receptor plug" evidence="2">
    <location>
        <begin position="109"/>
        <end position="214"/>
    </location>
</feature>
<keyword evidence="1" id="KW-0812">Transmembrane</keyword>
<dbReference type="Pfam" id="PF07715">
    <property type="entry name" value="Plug"/>
    <property type="match status" value="1"/>
</dbReference>
<dbReference type="NCBIfam" id="TIGR04056">
    <property type="entry name" value="OMP_RagA_SusC"/>
    <property type="match status" value="1"/>
</dbReference>
<keyword evidence="4" id="KW-1185">Reference proteome</keyword>
<dbReference type="EMBL" id="JAKWBL010000003">
    <property type="protein sequence ID" value="MCH5599175.1"/>
    <property type="molecule type" value="Genomic_DNA"/>
</dbReference>
<dbReference type="InterPro" id="IPR023997">
    <property type="entry name" value="TonB-dep_OMP_SusC/RagA_CS"/>
</dbReference>
<dbReference type="InterPro" id="IPR008969">
    <property type="entry name" value="CarboxyPept-like_regulatory"/>
</dbReference>
<name>A0ABS9SLD3_9BACT</name>
<dbReference type="Pfam" id="PF13715">
    <property type="entry name" value="CarbopepD_reg_2"/>
    <property type="match status" value="1"/>
</dbReference>
<dbReference type="Gene3D" id="2.170.130.10">
    <property type="entry name" value="TonB-dependent receptor, plug domain"/>
    <property type="match status" value="1"/>
</dbReference>
<accession>A0ABS9SLD3</accession>
<reference evidence="3 4" key="1">
    <citation type="submission" date="2022-02" db="EMBL/GenBank/DDBJ databases">
        <authorList>
            <person name="Min J."/>
        </authorList>
    </citation>
    <scope>NUCLEOTIDE SEQUENCE [LARGE SCALE GENOMIC DNA]</scope>
    <source>
        <strain evidence="3 4">GR10-1</strain>
    </source>
</reference>
<gene>
    <name evidence="3" type="ORF">MKP09_15285</name>
</gene>
<keyword evidence="3" id="KW-0675">Receptor</keyword>
<keyword evidence="1" id="KW-0998">Cell outer membrane</keyword>
<protein>
    <submittedName>
        <fullName evidence="3">TonB-dependent receptor</fullName>
    </submittedName>
</protein>
<dbReference type="InterPro" id="IPR023996">
    <property type="entry name" value="TonB-dep_OMP_SusC/RagA"/>
</dbReference>
<evidence type="ECO:0000313" key="4">
    <source>
        <dbReference type="Proteomes" id="UP001202248"/>
    </source>
</evidence>
<evidence type="ECO:0000256" key="1">
    <source>
        <dbReference type="PROSITE-ProRule" id="PRU01360"/>
    </source>
</evidence>
<dbReference type="InterPro" id="IPR037066">
    <property type="entry name" value="Plug_dom_sf"/>
</dbReference>
<dbReference type="Gene3D" id="2.60.40.1120">
    <property type="entry name" value="Carboxypeptidase-like, regulatory domain"/>
    <property type="match status" value="1"/>
</dbReference>
<keyword evidence="1" id="KW-0472">Membrane</keyword>
<organism evidence="3 4">
    <name type="scientific">Niabella ginsengisoli</name>
    <dbReference type="NCBI Taxonomy" id="522298"/>
    <lineage>
        <taxon>Bacteria</taxon>
        <taxon>Pseudomonadati</taxon>
        <taxon>Bacteroidota</taxon>
        <taxon>Chitinophagia</taxon>
        <taxon>Chitinophagales</taxon>
        <taxon>Chitinophagaceae</taxon>
        <taxon>Niabella</taxon>
    </lineage>
</organism>
<dbReference type="InterPro" id="IPR039426">
    <property type="entry name" value="TonB-dep_rcpt-like"/>
</dbReference>
<comment type="subcellular location">
    <subcellularLocation>
        <location evidence="1">Cell outer membrane</location>
        <topology evidence="1">Multi-pass membrane protein</topology>
    </subcellularLocation>
</comment>
<dbReference type="PROSITE" id="PS52016">
    <property type="entry name" value="TONB_DEPENDENT_REC_3"/>
    <property type="match status" value="1"/>
</dbReference>
<keyword evidence="1" id="KW-1134">Transmembrane beta strand</keyword>
<dbReference type="Proteomes" id="UP001202248">
    <property type="component" value="Unassembled WGS sequence"/>
</dbReference>
<dbReference type="NCBIfam" id="TIGR04057">
    <property type="entry name" value="SusC_RagA_signa"/>
    <property type="match status" value="1"/>
</dbReference>
<proteinExistence type="inferred from homology"/>
<sequence>MLLIFFSTTYVYSQNETQNISGLVRDRAGIFIANVSVQVQGSERGTITDARGEFNIQASKFDSLVFSAVGYISTAVIIGDNRVLNIVLEAEQNSMNEVVVVGFGRQRKISVVGAQSTVNPEELDMPVSNINTLLAGRLSGVIGVQRGGQPGRSGADIWIRGISTFGGGSSAPLILVDGVQRSINNIDPQDIASFTVLKDAAGTAVYGVRGANGVILITTKTGKVGKPQVSLDFSQGISTFTQVPKMANASQYLEAANESFTTRGQVAKYSQEYIDNTLNGADSELYPNVDWFDALFKPTGSIRTANVNVNGGTDFLKYYGSVSYYDETGLMNTDKLQDYNADLKFRRFNVTTNVNMNITRTTKLDIGIRGFFSNINQPYIGVTDIFGSAMSTPPTEYPLEYTGGFVPGKNPNGGFRNPWADLTRRGYNTEFTNELFSNLRLTQDFGFLVKGLSATSMFAFDASNRRVLGRGKREDTFFPDPEKPRNDDGSLNLTRTFVGSGNYLSYERSNFGERKFYWESSLNYDNTFGKSRVGGLALFYTQDMSEEFAGDFASAIPQRSVGFAGRLTYSYDDRYFIEGNIGYNGSETFAPENRFGTFPAFGVGWVPSNEKFFQPVKNVITYLKFRYSDGLTGIGDIVGRRFGYLTIVADNVQGYRFAKDYGYTSGINVTEFGYDVRWAEARKQDLGVEIKTLNDRLSLIVDFFKERREGIFLRRGLCPYSWGLVANSFGNLGITTNKGIDGSIEYNGNIGQFTFNLRGNFTYNKDEMVENDQPIPKYPWMDRRGDNILARFGYVAEGLFRDQAEIDASAVPGDKSLILPGDIKYKDLNGDGLINSYDQTKIGFGDVPSMVYGFGFGLGYKAFKLNVLFTGQNGADVFLAGDAIQPFANGAGISNVFSNIEDRWTEANPRQDVFYPRLANGEDRNRNNTQTSTWWLRDADFIRLKTAELDYIVPQHLIKGVFKKAIVYIQAFNPLTFSQFKFWDLESTVNVGNGTRYPNIKSYSLGVNLNF</sequence>
<dbReference type="RefSeq" id="WP_240830851.1">
    <property type="nucleotide sequence ID" value="NZ_JAKWBL010000003.1"/>
</dbReference>